<evidence type="ECO:0000256" key="2">
    <source>
        <dbReference type="ARBA" id="ARBA00006006"/>
    </source>
</evidence>
<dbReference type="GO" id="GO:0004222">
    <property type="term" value="F:metalloendopeptidase activity"/>
    <property type="evidence" value="ECO:0007669"/>
    <property type="project" value="InterPro"/>
</dbReference>
<keyword evidence="4 12" id="KW-0645">Protease</keyword>
<keyword evidence="9 12" id="KW-0865">Zymogen</keyword>
<keyword evidence="12" id="KW-0732">Signal</keyword>
<dbReference type="SUPFAM" id="SSF55486">
    <property type="entry name" value="Metalloproteases ('zincins'), catalytic domain"/>
    <property type="match status" value="1"/>
</dbReference>
<proteinExistence type="inferred from homology"/>
<dbReference type="Proteomes" id="UP000193719">
    <property type="component" value="Unassembled WGS sequence"/>
</dbReference>
<dbReference type="PANTHER" id="PTHR33478">
    <property type="entry name" value="EXTRACELLULAR METALLOPROTEINASE MEP"/>
    <property type="match status" value="1"/>
</dbReference>
<dbReference type="InterPro" id="IPR027268">
    <property type="entry name" value="Peptidase_M4/M1_CTD_sf"/>
</dbReference>
<dbReference type="AlphaFoldDB" id="A0A1Y1UUD0"/>
<comment type="subcellular location">
    <subcellularLocation>
        <location evidence="1 12">Secreted</location>
    </subcellularLocation>
</comment>
<dbReference type="InterPro" id="IPR001842">
    <property type="entry name" value="Peptidase_M36"/>
</dbReference>
<dbReference type="Pfam" id="PF02128">
    <property type="entry name" value="Peptidase_M36"/>
    <property type="match status" value="1"/>
</dbReference>
<dbReference type="PANTHER" id="PTHR33478:SF1">
    <property type="entry name" value="EXTRACELLULAR METALLOPROTEINASE MEP"/>
    <property type="match status" value="1"/>
</dbReference>
<name>A0A1Y1UUD0_9FUNG</name>
<evidence type="ECO:0000256" key="12">
    <source>
        <dbReference type="RuleBase" id="RU364017"/>
    </source>
</evidence>
<dbReference type="Gene3D" id="1.10.390.10">
    <property type="entry name" value="Neutral Protease Domain 2"/>
    <property type="match status" value="1"/>
</dbReference>
<keyword evidence="7 11" id="KW-0862">Zinc</keyword>
<dbReference type="InterPro" id="IPR050371">
    <property type="entry name" value="Fungal_virulence_M36"/>
</dbReference>
<reference evidence="13 14" key="2">
    <citation type="submission" date="2016-08" db="EMBL/GenBank/DDBJ databases">
        <title>Pervasive Adenine N6-methylation of Active Genes in Fungi.</title>
        <authorList>
            <consortium name="DOE Joint Genome Institute"/>
            <person name="Mondo S.J."/>
            <person name="Dannebaum R.O."/>
            <person name="Kuo R.C."/>
            <person name="Labutti K."/>
            <person name="Haridas S."/>
            <person name="Kuo A."/>
            <person name="Salamov A."/>
            <person name="Ahrendt S.R."/>
            <person name="Lipzen A."/>
            <person name="Sullivan W."/>
            <person name="Andreopoulos W.B."/>
            <person name="Clum A."/>
            <person name="Lindquist E."/>
            <person name="Daum C."/>
            <person name="Ramamoorthy G.K."/>
            <person name="Gryganskyi A."/>
            <person name="Culley D."/>
            <person name="Magnuson J.K."/>
            <person name="James T.Y."/>
            <person name="O'Malley M.A."/>
            <person name="Stajich J.E."/>
            <person name="Spatafora J.W."/>
            <person name="Visel A."/>
            <person name="Grigoriev I.V."/>
        </authorList>
    </citation>
    <scope>NUCLEOTIDE SEQUENCE [LARGE SCALE GENOMIC DNA]</scope>
    <source>
        <strain evidence="14">finn</strain>
    </source>
</reference>
<sequence>MIKLKLILFYITFIFAWVRPFDLESFLSIPEGINEVFENNHISNSENTGEIRDISNDDVSYSSFTENINKKLKRDLHEELDYIKISEEYLKSVTSVDFKIIKCNVLKDNNLVSIHFYQVIKDITVINTYAVVNVNYYNGSIISSRYSFFNETTSIDSVQDMKEMLCDIVNSFIKYLGYENNKGNQMFIDFNEDDNVYEVFNDNFMEVNIKLKLCYISSNEFYELNDNNGITMNVVPLTNNNILEGTKIIYNPESLDYSPQGWNRENKIYYEVTIGNNVRVIRIPAVGISTSSSMNSQGLFNHYYDYKRGINDSNNTDFILDNIFYVMNMAHDMFAFAGFDEKEKNMQTYYFNYNNQERNYYSKGGNLHVTLNHNKKFENGSNNICESTYDTNFKESKITLGTFFVNGEVRSSGLDNGVLIHEYTHLVFEHLVKNDEGFNCSFNRESECLNEGTADFFAEAFHYKKTNNKNDEYVIGKYLNITRYAVISSDKNVSPLHYGDFNYRNGNSKYKYLGGAIWHSMLHDALYNLCEKYNCEEITSDKIRRYENDEEPPMNYLFMKYIIEALKLTGCQPTFLQLRNEILNLSLSDKNIKNNKDVYCRIYAGFANRYFGVDAEKIRISSNDRAVLAAGNVSSKLPSLCGNDYDYLIENI</sequence>
<evidence type="ECO:0000256" key="8">
    <source>
        <dbReference type="ARBA" id="ARBA00023049"/>
    </source>
</evidence>
<gene>
    <name evidence="13" type="ORF">BCR36DRAFT_416685</name>
</gene>
<evidence type="ECO:0000256" key="7">
    <source>
        <dbReference type="ARBA" id="ARBA00022833"/>
    </source>
</evidence>
<protein>
    <recommendedName>
        <fullName evidence="12">Extracellular metalloproteinase</fullName>
        <ecNumber evidence="12">3.4.24.-</ecNumber>
    </recommendedName>
    <alternativeName>
        <fullName evidence="12">Fungalysin</fullName>
    </alternativeName>
</protein>
<evidence type="ECO:0000256" key="9">
    <source>
        <dbReference type="ARBA" id="ARBA00023145"/>
    </source>
</evidence>
<comment type="cofactor">
    <cofactor evidence="11">
        <name>Zn(2+)</name>
        <dbReference type="ChEBI" id="CHEBI:29105"/>
    </cofactor>
    <text evidence="11">Binds 1 zinc ion per subunit.</text>
</comment>
<evidence type="ECO:0000256" key="3">
    <source>
        <dbReference type="ARBA" id="ARBA00022525"/>
    </source>
</evidence>
<reference evidence="13 14" key="1">
    <citation type="submission" date="2016-08" db="EMBL/GenBank/DDBJ databases">
        <title>Genomes of anaerobic fungi encode conserved fungal cellulosomes for biomass hydrolysis.</title>
        <authorList>
            <consortium name="DOE Joint Genome Institute"/>
            <person name="Haitjema C.H."/>
            <person name="Gilmore S.P."/>
            <person name="Henske J.K."/>
            <person name="Solomon K.V."/>
            <person name="De Groot R."/>
            <person name="Kuo A."/>
            <person name="Mondo S.J."/>
            <person name="Salamov A.A."/>
            <person name="Labutti K."/>
            <person name="Zhao Z."/>
            <person name="Chiniquy J."/>
            <person name="Barry K."/>
            <person name="Brewer H.M."/>
            <person name="Purvine S.O."/>
            <person name="Wright A.T."/>
            <person name="Boxma B."/>
            <person name="Van Alen T."/>
            <person name="Hackstein J.H."/>
            <person name="Baker S.E."/>
            <person name="Grigoriev I.V."/>
            <person name="O'Malley M.A."/>
        </authorList>
    </citation>
    <scope>NUCLEOTIDE SEQUENCE [LARGE SCALE GENOMIC DNA]</scope>
    <source>
        <strain evidence="14">finn</strain>
    </source>
</reference>
<feature type="chain" id="PRO_5011826185" description="Extracellular metalloproteinase" evidence="12">
    <location>
        <begin position="17"/>
        <end position="652"/>
    </location>
</feature>
<evidence type="ECO:0000256" key="10">
    <source>
        <dbReference type="PIRSR" id="PIRSR601842-1"/>
    </source>
</evidence>
<accession>A0A1Y1UUD0</accession>
<evidence type="ECO:0000256" key="5">
    <source>
        <dbReference type="ARBA" id="ARBA00022723"/>
    </source>
</evidence>
<dbReference type="OrthoDB" id="2178971at2759"/>
<evidence type="ECO:0000256" key="6">
    <source>
        <dbReference type="ARBA" id="ARBA00022801"/>
    </source>
</evidence>
<dbReference type="GO" id="GO:0008270">
    <property type="term" value="F:zinc ion binding"/>
    <property type="evidence" value="ECO:0007669"/>
    <property type="project" value="InterPro"/>
</dbReference>
<keyword evidence="8 12" id="KW-0482">Metalloprotease</keyword>
<feature type="binding site" evidence="11">
    <location>
        <position position="421"/>
    </location>
    <ligand>
        <name>Zn(2+)</name>
        <dbReference type="ChEBI" id="CHEBI:29105"/>
        <note>catalytic</note>
    </ligand>
</feature>
<comment type="similarity">
    <text evidence="2 12">Belongs to the peptidase M36 family.</text>
</comment>
<feature type="binding site" evidence="11">
    <location>
        <position position="425"/>
    </location>
    <ligand>
        <name>Zn(2+)</name>
        <dbReference type="ChEBI" id="CHEBI:29105"/>
        <note>catalytic</note>
    </ligand>
</feature>
<evidence type="ECO:0000313" key="14">
    <source>
        <dbReference type="Proteomes" id="UP000193719"/>
    </source>
</evidence>
<evidence type="ECO:0000313" key="13">
    <source>
        <dbReference type="EMBL" id="ORX41556.1"/>
    </source>
</evidence>
<dbReference type="Gene3D" id="3.10.170.10">
    <property type="match status" value="1"/>
</dbReference>
<feature type="binding site" evidence="11">
    <location>
        <position position="451"/>
    </location>
    <ligand>
        <name>Zn(2+)</name>
        <dbReference type="ChEBI" id="CHEBI:29105"/>
        <note>catalytic</note>
    </ligand>
</feature>
<keyword evidence="5 11" id="KW-0479">Metal-binding</keyword>
<comment type="caution">
    <text evidence="13">The sequence shown here is derived from an EMBL/GenBank/DDBJ whole genome shotgun (WGS) entry which is preliminary data.</text>
</comment>
<feature type="active site" evidence="10">
    <location>
        <position position="422"/>
    </location>
</feature>
<evidence type="ECO:0000256" key="1">
    <source>
        <dbReference type="ARBA" id="ARBA00004613"/>
    </source>
</evidence>
<keyword evidence="6 12" id="KW-0378">Hydrolase</keyword>
<dbReference type="EMBL" id="MCFH01000083">
    <property type="protein sequence ID" value="ORX41556.1"/>
    <property type="molecule type" value="Genomic_DNA"/>
</dbReference>
<organism evidence="13 14">
    <name type="scientific">Piromyces finnis</name>
    <dbReference type="NCBI Taxonomy" id="1754191"/>
    <lineage>
        <taxon>Eukaryota</taxon>
        <taxon>Fungi</taxon>
        <taxon>Fungi incertae sedis</taxon>
        <taxon>Chytridiomycota</taxon>
        <taxon>Chytridiomycota incertae sedis</taxon>
        <taxon>Neocallimastigomycetes</taxon>
        <taxon>Neocallimastigales</taxon>
        <taxon>Neocallimastigaceae</taxon>
        <taxon>Piromyces</taxon>
    </lineage>
</organism>
<dbReference type="GO" id="GO:0006508">
    <property type="term" value="P:proteolysis"/>
    <property type="evidence" value="ECO:0007669"/>
    <property type="project" value="UniProtKB-KW"/>
</dbReference>
<feature type="signal peptide" evidence="12">
    <location>
        <begin position="1"/>
        <end position="16"/>
    </location>
</feature>
<keyword evidence="3 12" id="KW-0964">Secreted</keyword>
<dbReference type="GO" id="GO:0005615">
    <property type="term" value="C:extracellular space"/>
    <property type="evidence" value="ECO:0007669"/>
    <property type="project" value="InterPro"/>
</dbReference>
<keyword evidence="14" id="KW-1185">Reference proteome</keyword>
<dbReference type="EC" id="3.4.24.-" evidence="12"/>
<evidence type="ECO:0000256" key="4">
    <source>
        <dbReference type="ARBA" id="ARBA00022670"/>
    </source>
</evidence>
<evidence type="ECO:0000256" key="11">
    <source>
        <dbReference type="PIRSR" id="PIRSR601842-2"/>
    </source>
</evidence>